<evidence type="ECO:0000313" key="1">
    <source>
        <dbReference type="EMBL" id="CRL42774.1"/>
    </source>
</evidence>
<dbReference type="Gene3D" id="1.10.10.10">
    <property type="entry name" value="Winged helix-like DNA-binding domain superfamily/Winged helix DNA-binding domain"/>
    <property type="match status" value="1"/>
</dbReference>
<dbReference type="AlphaFoldDB" id="A0A0M6WZW9"/>
<reference evidence="1" key="2">
    <citation type="submission" date="2015-05" db="EMBL/GenBank/DDBJ databases">
        <authorList>
            <person name="Wang D.B."/>
            <person name="Wang M."/>
        </authorList>
    </citation>
    <scope>NUCLEOTIDE SEQUENCE [LARGE SCALE GENOMIC DNA]</scope>
    <source>
        <strain evidence="1">M72</strain>
    </source>
</reference>
<dbReference type="RefSeq" id="WP_022045724.1">
    <property type="nucleotide sequence ID" value="NZ_CP173697.1"/>
</dbReference>
<accession>A0A0M6WZW9</accession>
<dbReference type="InterPro" id="IPR036390">
    <property type="entry name" value="WH_DNA-bd_sf"/>
</dbReference>
<organism evidence="1 4">
    <name type="scientific">Roseburia faecis</name>
    <dbReference type="NCBI Taxonomy" id="301302"/>
    <lineage>
        <taxon>Bacteria</taxon>
        <taxon>Bacillati</taxon>
        <taxon>Bacillota</taxon>
        <taxon>Clostridia</taxon>
        <taxon>Lachnospirales</taxon>
        <taxon>Lachnospiraceae</taxon>
        <taxon>Roseburia</taxon>
    </lineage>
</organism>
<evidence type="ECO:0000313" key="2">
    <source>
        <dbReference type="EMBL" id="CUN09519.1"/>
    </source>
</evidence>
<proteinExistence type="predicted"/>
<protein>
    <recommendedName>
        <fullName evidence="7">Penicillinase repressor</fullName>
    </recommendedName>
</protein>
<dbReference type="EMBL" id="WNAL01000013">
    <property type="protein sequence ID" value="MTR81582.1"/>
    <property type="molecule type" value="Genomic_DNA"/>
</dbReference>
<dbReference type="Proteomes" id="UP000049979">
    <property type="component" value="Unassembled WGS sequence"/>
</dbReference>
<name>A0A0M6WZW9_9FIRM</name>
<reference evidence="4" key="1">
    <citation type="submission" date="2015-05" db="EMBL/GenBank/DDBJ databases">
        <authorList>
            <consortium name="Pathogen Informatics"/>
        </authorList>
    </citation>
    <scope>NUCLEOTIDE SEQUENCE [LARGE SCALE GENOMIC DNA]</scope>
    <source>
        <strain evidence="2 5">2789STDY5608863</strain>
        <strain evidence="4">M72</strain>
    </source>
</reference>
<dbReference type="EMBL" id="CYXV01000012">
    <property type="protein sequence ID" value="CUN09519.1"/>
    <property type="molecule type" value="Genomic_DNA"/>
</dbReference>
<evidence type="ECO:0000313" key="6">
    <source>
        <dbReference type="Proteomes" id="UP000446657"/>
    </source>
</evidence>
<dbReference type="EMBL" id="CVRR01000082">
    <property type="protein sequence ID" value="CRL42774.1"/>
    <property type="molecule type" value="Genomic_DNA"/>
</dbReference>
<dbReference type="InterPro" id="IPR036388">
    <property type="entry name" value="WH-like_DNA-bd_sf"/>
</dbReference>
<evidence type="ECO:0000313" key="5">
    <source>
        <dbReference type="Proteomes" id="UP000095495"/>
    </source>
</evidence>
<dbReference type="GeneID" id="99747638"/>
<reference evidence="3 6" key="3">
    <citation type="journal article" date="2019" name="Nat. Med.">
        <title>A library of human gut bacterial isolates paired with longitudinal multiomics data enables mechanistic microbiome research.</title>
        <authorList>
            <person name="Poyet M."/>
            <person name="Groussin M."/>
            <person name="Gibbons S.M."/>
            <person name="Avila-Pacheco J."/>
            <person name="Jiang X."/>
            <person name="Kearney S.M."/>
            <person name="Perrotta A.R."/>
            <person name="Berdy B."/>
            <person name="Zhao S."/>
            <person name="Lieberman T.D."/>
            <person name="Swanson P.K."/>
            <person name="Smith M."/>
            <person name="Roesemann S."/>
            <person name="Alexander J.E."/>
            <person name="Rich S.A."/>
            <person name="Livny J."/>
            <person name="Vlamakis H."/>
            <person name="Clish C."/>
            <person name="Bullock K."/>
            <person name="Deik A."/>
            <person name="Scott J."/>
            <person name="Pierce K.A."/>
            <person name="Xavier R.J."/>
            <person name="Alm E.J."/>
        </authorList>
    </citation>
    <scope>NUCLEOTIDE SEQUENCE [LARGE SCALE GENOMIC DNA]</scope>
    <source>
        <strain evidence="3 6">BIOML-A1</strain>
    </source>
</reference>
<dbReference type="Proteomes" id="UP000446657">
    <property type="component" value="Unassembled WGS sequence"/>
</dbReference>
<evidence type="ECO:0000313" key="4">
    <source>
        <dbReference type="Proteomes" id="UP000049979"/>
    </source>
</evidence>
<evidence type="ECO:0000313" key="3">
    <source>
        <dbReference type="EMBL" id="MTR81582.1"/>
    </source>
</evidence>
<sequence>MKNKDYLTVRQEELMNFLWKVNEPLTANEMAERLAEDGWNNVTLFKTVQSLTTDGYLEVVGLEKTVKTYARKLAPSMSKDDYYASVLIKRGIDSSSIANITAALIGAKDKQAKEKNAEVIAKLEEIIDTLKNDEE</sequence>
<dbReference type="STRING" id="301302.ERS852420_02673"/>
<dbReference type="SUPFAM" id="SSF46785">
    <property type="entry name" value="Winged helix' DNA-binding domain"/>
    <property type="match status" value="1"/>
</dbReference>
<keyword evidence="4" id="KW-1185">Reference proteome</keyword>
<dbReference type="Proteomes" id="UP000095495">
    <property type="component" value="Unassembled WGS sequence"/>
</dbReference>
<gene>
    <name evidence="2" type="ORF">ERS852420_02673</name>
    <name evidence="3" type="ORF">GMD30_07640</name>
    <name evidence="1" type="ORF">M72_16601</name>
</gene>
<dbReference type="OrthoDB" id="2003001at2"/>
<evidence type="ECO:0008006" key="7">
    <source>
        <dbReference type="Google" id="ProtNLM"/>
    </source>
</evidence>